<dbReference type="InterPro" id="IPR019575">
    <property type="entry name" value="Nuop51_4Fe4S-bd"/>
</dbReference>
<dbReference type="PANTHER" id="PTHR43578:SF3">
    <property type="entry name" value="NADH-QUINONE OXIDOREDUCTASE SUBUNIT F"/>
    <property type="match status" value="1"/>
</dbReference>
<dbReference type="PROSITE" id="PS00645">
    <property type="entry name" value="COMPLEX1_51K_2"/>
    <property type="match status" value="1"/>
</dbReference>
<dbReference type="InterPro" id="IPR036249">
    <property type="entry name" value="Thioredoxin-like_sf"/>
</dbReference>
<dbReference type="Proteomes" id="UP001500729">
    <property type="component" value="Unassembled WGS sequence"/>
</dbReference>
<keyword evidence="2" id="KW-0004">4Fe-4S</keyword>
<dbReference type="InterPro" id="IPR001949">
    <property type="entry name" value="NADH-UbQ_OxRdtase_51kDa_CS"/>
</dbReference>
<dbReference type="Gene3D" id="3.40.50.11540">
    <property type="entry name" value="NADH-ubiquinone oxidoreductase 51kDa subunit"/>
    <property type="match status" value="1"/>
</dbReference>
<dbReference type="Pfam" id="PF01512">
    <property type="entry name" value="Complex1_51K"/>
    <property type="match status" value="1"/>
</dbReference>
<evidence type="ECO:0000256" key="2">
    <source>
        <dbReference type="ARBA" id="ARBA00022485"/>
    </source>
</evidence>
<gene>
    <name evidence="7" type="ORF">GCM10009533_36550</name>
</gene>
<name>A0ABP3N2P4_SACER</name>
<dbReference type="InterPro" id="IPR037207">
    <property type="entry name" value="Nuop51_4Fe4S-bd_sf"/>
</dbReference>
<dbReference type="SUPFAM" id="SSF142019">
    <property type="entry name" value="Nqo1 FMN-binding domain-like"/>
    <property type="match status" value="1"/>
</dbReference>
<evidence type="ECO:0000256" key="4">
    <source>
        <dbReference type="ARBA" id="ARBA00023004"/>
    </source>
</evidence>
<protein>
    <recommendedName>
        <fullName evidence="6">NADH-ubiquinone oxidoreductase 51kDa subunit iron-sulphur binding domain-containing protein</fullName>
    </recommendedName>
</protein>
<proteinExistence type="inferred from homology"/>
<evidence type="ECO:0000313" key="8">
    <source>
        <dbReference type="Proteomes" id="UP001500729"/>
    </source>
</evidence>
<dbReference type="InterPro" id="IPR011538">
    <property type="entry name" value="Nuo51_FMN-bd"/>
</dbReference>
<dbReference type="PANTHER" id="PTHR43578">
    <property type="entry name" value="NADH-QUINONE OXIDOREDUCTASE SUBUNIT F"/>
    <property type="match status" value="1"/>
</dbReference>
<sequence>MREAFVEWQERFGHEGTGVLERLRAVAEGSGSITGADVRRVADELGWPVAAVAGAASFYADLTAPQGLRHVRVCRGTSCFVSSYGRNVAQVEAALGLRCGMRDPEGIVSLDGAYCLGHCYASPAALNGSTPMTGRRLGERLRSDTEAEVLAQPIPFRAASRQPVTLAGLSGDAGEWQVWPETVSSGDPTSVLAEVAAAGLRGRGGAEYPVAAKWRAVARGPAPRYVVVNGDEGDPGSYCDRLLMEADPHRVLEGLALACFAAGAHRGFVFVRSEYPIAVDRMRVAVAEARSAGHFGPNVHGTGFDLEIDVVQGAGSYVAGEETALLHALQGLRGAVRPRPPYPTSLGFEGHPTAVNNVETIATVPWVVRHGGIEYARMGTPEETGTKLVSLSERFARPAVYEVEFGTPLRDIVEVLGGGLRDDRELRAVQVGGPLGGFLAPDELDLPLLADALADAGVALGHGSLVAIDRSVSAPELLRHLWSFAAAESCGACTPCRVGSRRGLELAYRLAYTDTAETEHQHLLEVMGTGSLCAFGRGVAGSVRSLLRVFSHDFGSGVL</sequence>
<dbReference type="SMART" id="SM00928">
    <property type="entry name" value="NADH_4Fe-4S"/>
    <property type="match status" value="1"/>
</dbReference>
<dbReference type="Gene3D" id="3.10.20.600">
    <property type="match status" value="1"/>
</dbReference>
<dbReference type="Pfam" id="PF10589">
    <property type="entry name" value="NADH_4Fe-4S"/>
    <property type="match status" value="1"/>
</dbReference>
<dbReference type="SUPFAM" id="SSF142984">
    <property type="entry name" value="Nqo1 middle domain-like"/>
    <property type="match status" value="1"/>
</dbReference>
<keyword evidence="4" id="KW-0408">Iron</keyword>
<evidence type="ECO:0000256" key="3">
    <source>
        <dbReference type="ARBA" id="ARBA00022723"/>
    </source>
</evidence>
<dbReference type="EMBL" id="BAAAGS010000023">
    <property type="protein sequence ID" value="GAA0534129.1"/>
    <property type="molecule type" value="Genomic_DNA"/>
</dbReference>
<organism evidence="7 8">
    <name type="scientific">Saccharopolyspora erythraea</name>
    <name type="common">Streptomyces erythraeus</name>
    <dbReference type="NCBI Taxonomy" id="1836"/>
    <lineage>
        <taxon>Bacteria</taxon>
        <taxon>Bacillati</taxon>
        <taxon>Actinomycetota</taxon>
        <taxon>Actinomycetes</taxon>
        <taxon>Pseudonocardiales</taxon>
        <taxon>Pseudonocardiaceae</taxon>
        <taxon>Saccharopolyspora</taxon>
    </lineage>
</organism>
<dbReference type="RefSeq" id="WP_011873681.1">
    <property type="nucleotide sequence ID" value="NZ_BAAAGS010000023.1"/>
</dbReference>
<feature type="domain" description="NADH-ubiquinone oxidoreductase 51kDa subunit iron-sulphur binding" evidence="6">
    <location>
        <begin position="475"/>
        <end position="520"/>
    </location>
</feature>
<keyword evidence="8" id="KW-1185">Reference proteome</keyword>
<evidence type="ECO:0000256" key="1">
    <source>
        <dbReference type="ARBA" id="ARBA00007523"/>
    </source>
</evidence>
<keyword evidence="5" id="KW-0411">Iron-sulfur</keyword>
<dbReference type="SUPFAM" id="SSF140490">
    <property type="entry name" value="Nqo1C-terminal domain-like"/>
    <property type="match status" value="1"/>
</dbReference>
<dbReference type="Gene3D" id="1.20.1440.230">
    <property type="entry name" value="NADH-ubiquinone oxidoreductase 51kDa subunit, iron-sulphur binding domain"/>
    <property type="match status" value="1"/>
</dbReference>
<comment type="similarity">
    <text evidence="1">Belongs to the complex I 51 kDa subunit family.</text>
</comment>
<comment type="caution">
    <text evidence="7">The sequence shown here is derived from an EMBL/GenBank/DDBJ whole genome shotgun (WGS) entry which is preliminary data.</text>
</comment>
<dbReference type="SUPFAM" id="SSF52833">
    <property type="entry name" value="Thioredoxin-like"/>
    <property type="match status" value="1"/>
</dbReference>
<keyword evidence="3" id="KW-0479">Metal-binding</keyword>
<reference evidence="8" key="1">
    <citation type="journal article" date="2019" name="Int. J. Syst. Evol. Microbiol.">
        <title>The Global Catalogue of Microorganisms (GCM) 10K type strain sequencing project: providing services to taxonomists for standard genome sequencing and annotation.</title>
        <authorList>
            <consortium name="The Broad Institute Genomics Platform"/>
            <consortium name="The Broad Institute Genome Sequencing Center for Infectious Disease"/>
            <person name="Wu L."/>
            <person name="Ma J."/>
        </authorList>
    </citation>
    <scope>NUCLEOTIDE SEQUENCE [LARGE SCALE GENOMIC DNA]</scope>
    <source>
        <strain evidence="8">JCM 10303</strain>
    </source>
</reference>
<accession>A0ABP3N2P4</accession>
<evidence type="ECO:0000256" key="5">
    <source>
        <dbReference type="ARBA" id="ARBA00023014"/>
    </source>
</evidence>
<evidence type="ECO:0000259" key="6">
    <source>
        <dbReference type="SMART" id="SM00928"/>
    </source>
</evidence>
<evidence type="ECO:0000313" key="7">
    <source>
        <dbReference type="EMBL" id="GAA0534129.1"/>
    </source>
</evidence>
<dbReference type="Gene3D" id="3.40.30.10">
    <property type="entry name" value="Glutaredoxin"/>
    <property type="match status" value="1"/>
</dbReference>
<dbReference type="InterPro" id="IPR037225">
    <property type="entry name" value="Nuo51_FMN-bd_sf"/>
</dbReference>
<dbReference type="Pfam" id="PF01257">
    <property type="entry name" value="2Fe-2S_thioredx"/>
    <property type="match status" value="1"/>
</dbReference>